<keyword evidence="3" id="KW-1185">Reference proteome</keyword>
<name>A0AA40HDN3_CNENI</name>
<sequence length="118" mass="12849">MDEELFLRDEQGKCLLEKESTPHEDAEKTVEMSTKDLDCDINKVDRAAAGSQKRRWSGLGPGRWPWAPPHPTSLLRIAGADPQWFPAIRAGSPLVPKAGKASARGFPGLGLGSTQRPC</sequence>
<dbReference type="Proteomes" id="UP001177744">
    <property type="component" value="Unassembled WGS sequence"/>
</dbReference>
<organism evidence="2 3">
    <name type="scientific">Cnephaeus nilssonii</name>
    <name type="common">Northern bat</name>
    <name type="synonym">Eptesicus nilssonii</name>
    <dbReference type="NCBI Taxonomy" id="3371016"/>
    <lineage>
        <taxon>Eukaryota</taxon>
        <taxon>Metazoa</taxon>
        <taxon>Chordata</taxon>
        <taxon>Craniata</taxon>
        <taxon>Vertebrata</taxon>
        <taxon>Euteleostomi</taxon>
        <taxon>Mammalia</taxon>
        <taxon>Eutheria</taxon>
        <taxon>Laurasiatheria</taxon>
        <taxon>Chiroptera</taxon>
        <taxon>Yangochiroptera</taxon>
        <taxon>Vespertilionidae</taxon>
        <taxon>Cnephaeus</taxon>
    </lineage>
</organism>
<evidence type="ECO:0000256" key="1">
    <source>
        <dbReference type="SAM" id="MobiDB-lite"/>
    </source>
</evidence>
<accession>A0AA40HDN3</accession>
<comment type="caution">
    <text evidence="2">The sequence shown here is derived from an EMBL/GenBank/DDBJ whole genome shotgun (WGS) entry which is preliminary data.</text>
</comment>
<gene>
    <name evidence="2" type="ORF">QTO34_011500</name>
</gene>
<dbReference type="AlphaFoldDB" id="A0AA40HDN3"/>
<reference evidence="2" key="1">
    <citation type="submission" date="2023-06" db="EMBL/GenBank/DDBJ databases">
        <title>Reference genome for the Northern bat (Eptesicus nilssonii), a most northern bat species.</title>
        <authorList>
            <person name="Laine V.N."/>
            <person name="Pulliainen A.T."/>
            <person name="Lilley T.M."/>
        </authorList>
    </citation>
    <scope>NUCLEOTIDE SEQUENCE</scope>
    <source>
        <strain evidence="2">BLF_Eptnil</strain>
        <tissue evidence="2">Kidney</tissue>
    </source>
</reference>
<evidence type="ECO:0000313" key="2">
    <source>
        <dbReference type="EMBL" id="KAK1329319.1"/>
    </source>
</evidence>
<feature type="region of interest" description="Disordered" evidence="1">
    <location>
        <begin position="97"/>
        <end position="118"/>
    </location>
</feature>
<dbReference type="EMBL" id="JAULJE010000022">
    <property type="protein sequence ID" value="KAK1329319.1"/>
    <property type="molecule type" value="Genomic_DNA"/>
</dbReference>
<evidence type="ECO:0000313" key="3">
    <source>
        <dbReference type="Proteomes" id="UP001177744"/>
    </source>
</evidence>
<proteinExistence type="predicted"/>
<protein>
    <submittedName>
        <fullName evidence="2">Uncharacterized protein</fullName>
    </submittedName>
</protein>